<dbReference type="AlphaFoldDB" id="A0A6J8AP01"/>
<keyword evidence="2" id="KW-1185">Reference proteome</keyword>
<dbReference type="EMBL" id="CACVKT020001750">
    <property type="protein sequence ID" value="CAC5371227.1"/>
    <property type="molecule type" value="Genomic_DNA"/>
</dbReference>
<accession>A0A6J8AP01</accession>
<evidence type="ECO:0000313" key="1">
    <source>
        <dbReference type="EMBL" id="CAC5371227.1"/>
    </source>
</evidence>
<proteinExistence type="predicted"/>
<dbReference type="Proteomes" id="UP000507470">
    <property type="component" value="Unassembled WGS sequence"/>
</dbReference>
<protein>
    <submittedName>
        <fullName evidence="1">Uncharacterized protein</fullName>
    </submittedName>
</protein>
<gene>
    <name evidence="1" type="ORF">MCOR_9766</name>
</gene>
<evidence type="ECO:0000313" key="2">
    <source>
        <dbReference type="Proteomes" id="UP000507470"/>
    </source>
</evidence>
<reference evidence="1 2" key="1">
    <citation type="submission" date="2020-06" db="EMBL/GenBank/DDBJ databases">
        <authorList>
            <person name="Li R."/>
            <person name="Bekaert M."/>
        </authorList>
    </citation>
    <scope>NUCLEOTIDE SEQUENCE [LARGE SCALE GENOMIC DNA]</scope>
    <source>
        <strain evidence="2">wild</strain>
    </source>
</reference>
<organism evidence="1 2">
    <name type="scientific">Mytilus coruscus</name>
    <name type="common">Sea mussel</name>
    <dbReference type="NCBI Taxonomy" id="42192"/>
    <lineage>
        <taxon>Eukaryota</taxon>
        <taxon>Metazoa</taxon>
        <taxon>Spiralia</taxon>
        <taxon>Lophotrochozoa</taxon>
        <taxon>Mollusca</taxon>
        <taxon>Bivalvia</taxon>
        <taxon>Autobranchia</taxon>
        <taxon>Pteriomorphia</taxon>
        <taxon>Mytilida</taxon>
        <taxon>Mytiloidea</taxon>
        <taxon>Mytilidae</taxon>
        <taxon>Mytilinae</taxon>
        <taxon>Mytilus</taxon>
    </lineage>
</organism>
<name>A0A6J8AP01_MYTCO</name>
<sequence length="269" mass="30863">MSKRDQPVSTAHLEFQRKRGKKECPGCNDIFGKQHFENHRLKYYNNSIWHCSSKTLKSQETSIDDNLETASPDLASSADENDRPLISIIKAKLKSNLQALNHDSDESDSEEEEMWDNVTIADIDSDFNTGDDTLQYQTIVGDHDSIRSNMPSLLMSLLIFVCTWQACHIIPDIAIQQLQQYQLLFLLLYTNYIEILVSRKIILLNMSYARSVTNNMITRLYAHYRGSTSLKNLSEYSLLKSSTDRKEKSMWRTSFKSCSAAKEQKAVSL</sequence>